<evidence type="ECO:0000256" key="5">
    <source>
        <dbReference type="SAM" id="MobiDB-lite"/>
    </source>
</evidence>
<dbReference type="Proteomes" id="UP000800041">
    <property type="component" value="Unassembled WGS sequence"/>
</dbReference>
<evidence type="ECO:0000259" key="6">
    <source>
        <dbReference type="PROSITE" id="PS50199"/>
    </source>
</evidence>
<dbReference type="GO" id="GO:0005634">
    <property type="term" value="C:nucleus"/>
    <property type="evidence" value="ECO:0007669"/>
    <property type="project" value="TreeGrafter"/>
</dbReference>
<feature type="compositionally biased region" description="Basic and acidic residues" evidence="5">
    <location>
        <begin position="354"/>
        <end position="370"/>
    </location>
</feature>
<dbReference type="PANTHER" id="PTHR46622">
    <property type="entry name" value="DNA-DEPENDENT METALLOPROTEASE WSS1"/>
    <property type="match status" value="1"/>
</dbReference>
<dbReference type="PANTHER" id="PTHR46622:SF1">
    <property type="entry name" value="DNA-DEPENDENT METALLOPROTEASE WSS1"/>
    <property type="match status" value="1"/>
</dbReference>
<dbReference type="SMART" id="SM00547">
    <property type="entry name" value="ZnF_RBZ"/>
    <property type="match status" value="1"/>
</dbReference>
<dbReference type="OrthoDB" id="261960at2759"/>
<dbReference type="SUPFAM" id="SSF90209">
    <property type="entry name" value="Ran binding protein zinc finger-like"/>
    <property type="match status" value="1"/>
</dbReference>
<dbReference type="AlphaFoldDB" id="A0A6G1GYX5"/>
<protein>
    <submittedName>
        <fullName evidence="8">WLM-domain-containing protein</fullName>
    </submittedName>
</protein>
<dbReference type="Gene3D" id="2.30.30.380">
    <property type="entry name" value="Zn-finger domain of Sec23/24"/>
    <property type="match status" value="1"/>
</dbReference>
<name>A0A6G1GYX5_9PEZI</name>
<feature type="region of interest" description="Disordered" evidence="5">
    <location>
        <begin position="285"/>
        <end position="447"/>
    </location>
</feature>
<accession>A0A6G1GYX5</accession>
<dbReference type="PROSITE" id="PS01358">
    <property type="entry name" value="ZF_RANBP2_1"/>
    <property type="match status" value="1"/>
</dbReference>
<keyword evidence="3" id="KW-0862">Zinc</keyword>
<evidence type="ECO:0000256" key="3">
    <source>
        <dbReference type="ARBA" id="ARBA00022833"/>
    </source>
</evidence>
<dbReference type="InterPro" id="IPR036443">
    <property type="entry name" value="Znf_RanBP2_sf"/>
</dbReference>
<proteinExistence type="predicted"/>
<dbReference type="GO" id="GO:0008270">
    <property type="term" value="F:zinc ion binding"/>
    <property type="evidence" value="ECO:0007669"/>
    <property type="project" value="UniProtKB-KW"/>
</dbReference>
<dbReference type="Pfam" id="PF08325">
    <property type="entry name" value="WLM"/>
    <property type="match status" value="1"/>
</dbReference>
<dbReference type="InterPro" id="IPR053000">
    <property type="entry name" value="WSS1-like_metalloprotease"/>
</dbReference>
<feature type="compositionally biased region" description="Polar residues" evidence="5">
    <location>
        <begin position="419"/>
        <end position="428"/>
    </location>
</feature>
<gene>
    <name evidence="8" type="ORF">K402DRAFT_393987</name>
</gene>
<organism evidence="8 9">
    <name type="scientific">Aulographum hederae CBS 113979</name>
    <dbReference type="NCBI Taxonomy" id="1176131"/>
    <lineage>
        <taxon>Eukaryota</taxon>
        <taxon>Fungi</taxon>
        <taxon>Dikarya</taxon>
        <taxon>Ascomycota</taxon>
        <taxon>Pezizomycotina</taxon>
        <taxon>Dothideomycetes</taxon>
        <taxon>Pleosporomycetidae</taxon>
        <taxon>Aulographales</taxon>
        <taxon>Aulographaceae</taxon>
    </lineage>
</organism>
<dbReference type="EMBL" id="ML977158">
    <property type="protein sequence ID" value="KAF1986135.1"/>
    <property type="molecule type" value="Genomic_DNA"/>
</dbReference>
<evidence type="ECO:0000313" key="9">
    <source>
        <dbReference type="Proteomes" id="UP000800041"/>
    </source>
</evidence>
<feature type="compositionally biased region" description="Low complexity" evidence="5">
    <location>
        <begin position="399"/>
        <end position="418"/>
    </location>
</feature>
<feature type="compositionally biased region" description="Low complexity" evidence="5">
    <location>
        <begin position="314"/>
        <end position="334"/>
    </location>
</feature>
<evidence type="ECO:0000256" key="4">
    <source>
        <dbReference type="PROSITE-ProRule" id="PRU00322"/>
    </source>
</evidence>
<keyword evidence="1" id="KW-0479">Metal-binding</keyword>
<dbReference type="GO" id="GO:0008237">
    <property type="term" value="F:metallopeptidase activity"/>
    <property type="evidence" value="ECO:0007669"/>
    <property type="project" value="TreeGrafter"/>
</dbReference>
<feature type="region of interest" description="Disordered" evidence="5">
    <location>
        <begin position="236"/>
        <end position="260"/>
    </location>
</feature>
<evidence type="ECO:0000256" key="2">
    <source>
        <dbReference type="ARBA" id="ARBA00022771"/>
    </source>
</evidence>
<evidence type="ECO:0000313" key="8">
    <source>
        <dbReference type="EMBL" id="KAF1986135.1"/>
    </source>
</evidence>
<evidence type="ECO:0000259" key="7">
    <source>
        <dbReference type="PROSITE" id="PS51397"/>
    </source>
</evidence>
<keyword evidence="2 4" id="KW-0863">Zinc-finger</keyword>
<dbReference type="InterPro" id="IPR001876">
    <property type="entry name" value="Znf_RanBP2"/>
</dbReference>
<dbReference type="GO" id="GO:0006281">
    <property type="term" value="P:DNA repair"/>
    <property type="evidence" value="ECO:0007669"/>
    <property type="project" value="TreeGrafter"/>
</dbReference>
<reference evidence="8" key="1">
    <citation type="journal article" date="2020" name="Stud. Mycol.">
        <title>101 Dothideomycetes genomes: a test case for predicting lifestyles and emergence of pathogens.</title>
        <authorList>
            <person name="Haridas S."/>
            <person name="Albert R."/>
            <person name="Binder M."/>
            <person name="Bloem J."/>
            <person name="Labutti K."/>
            <person name="Salamov A."/>
            <person name="Andreopoulos B."/>
            <person name="Baker S."/>
            <person name="Barry K."/>
            <person name="Bills G."/>
            <person name="Bluhm B."/>
            <person name="Cannon C."/>
            <person name="Castanera R."/>
            <person name="Culley D."/>
            <person name="Daum C."/>
            <person name="Ezra D."/>
            <person name="Gonzalez J."/>
            <person name="Henrissat B."/>
            <person name="Kuo A."/>
            <person name="Liang C."/>
            <person name="Lipzen A."/>
            <person name="Lutzoni F."/>
            <person name="Magnuson J."/>
            <person name="Mondo S."/>
            <person name="Nolan M."/>
            <person name="Ohm R."/>
            <person name="Pangilinan J."/>
            <person name="Park H.-J."/>
            <person name="Ramirez L."/>
            <person name="Alfaro M."/>
            <person name="Sun H."/>
            <person name="Tritt A."/>
            <person name="Yoshinaga Y."/>
            <person name="Zwiers L.-H."/>
            <person name="Turgeon B."/>
            <person name="Goodwin S."/>
            <person name="Spatafora J."/>
            <person name="Crous P."/>
            <person name="Grigoriev I."/>
        </authorList>
    </citation>
    <scope>NUCLEOTIDE SEQUENCE</scope>
    <source>
        <strain evidence="8">CBS 113979</strain>
    </source>
</reference>
<evidence type="ECO:0000256" key="1">
    <source>
        <dbReference type="ARBA" id="ARBA00022723"/>
    </source>
</evidence>
<feature type="domain" description="WLM" evidence="7">
    <location>
        <begin position="35"/>
        <end position="231"/>
    </location>
</feature>
<dbReference type="PROSITE" id="PS51397">
    <property type="entry name" value="WLM"/>
    <property type="match status" value="1"/>
</dbReference>
<feature type="domain" description="RanBP2-type" evidence="6">
    <location>
        <begin position="442"/>
        <end position="471"/>
    </location>
</feature>
<sequence length="600" mass="64489">MRLLKDNHPTNAGPKTRASIFHFATTPKSQHSNMAHHPTPDAQFGAYEHLLEMPRSPEALHILRKAASIVKPMMRKRGWRVGLLSEFLPPEGNLLGLNVNNGQRILIRLRYKSDPKQFLRFEEIVDTLCHELCHIEIGPHNEAFHKLWQTLRDEFEDLTRKGFTGEGFLSDGHQLGGKRIPRHEMQRQARQAAEERLARNKGSGKKLGGKAVPRGYNIRQVIAAAADRRNTLDRGCASGTADAGKLAAESSKNGFRTQAEEDDANNKAIFEALMELMKEDEYKKLEGYQPPSPSEALTWDPETGLQLGQPSNPPSRSSSAGSAPLTRNSSSSSSQIMRKPVPAPTSGGRPISRLVKEAEAKKEQVRRLQRPESTFIPLDRQKAAAAGGNGKTRFSTAVFGSRSSSTPTPSSSPSGFSRNQPPSKSNGHPQPFNPSPPPSNSSQSTWSCTTCTLVNPSTYLQCDVCGAARDVTSEYGATTPLGQQLAQTAFGLVPRSMDEEWEGGVRGGNGFGGGESGGFGGGGGGGYGRREGGSGGYGGGGGGGGYERGYGEYSGWGGASNGGIWHCHLCDTAMGMQAGTCSWCGANREDGDNRVDLTHL</sequence>
<dbReference type="InterPro" id="IPR013536">
    <property type="entry name" value="WLM_dom"/>
</dbReference>
<dbReference type="PROSITE" id="PS50199">
    <property type="entry name" value="ZF_RANBP2_2"/>
    <property type="match status" value="1"/>
</dbReference>
<keyword evidence="9" id="KW-1185">Reference proteome</keyword>